<keyword evidence="3" id="KW-1185">Reference proteome</keyword>
<proteinExistence type="predicted"/>
<evidence type="ECO:0000256" key="1">
    <source>
        <dbReference type="SAM" id="MobiDB-lite"/>
    </source>
</evidence>
<dbReference type="EMBL" id="AALY01000002">
    <property type="protein sequence ID" value="EAP76373.1"/>
    <property type="molecule type" value="Genomic_DNA"/>
</dbReference>
<dbReference type="Proteomes" id="UP000005954">
    <property type="component" value="Unassembled WGS sequence"/>
</dbReference>
<dbReference type="OrthoDB" id="7706971at2"/>
<dbReference type="STRING" id="89187.ISM_15945"/>
<feature type="region of interest" description="Disordered" evidence="1">
    <location>
        <begin position="143"/>
        <end position="171"/>
    </location>
</feature>
<gene>
    <name evidence="2" type="ORF">ISM_15945</name>
</gene>
<evidence type="ECO:0000313" key="2">
    <source>
        <dbReference type="EMBL" id="EAP76373.1"/>
    </source>
</evidence>
<feature type="compositionally biased region" description="Polar residues" evidence="1">
    <location>
        <begin position="160"/>
        <end position="171"/>
    </location>
</feature>
<comment type="caution">
    <text evidence="2">The sequence shown here is derived from an EMBL/GenBank/DDBJ whole genome shotgun (WGS) entry which is preliminary data.</text>
</comment>
<dbReference type="RefSeq" id="WP_009815198.1">
    <property type="nucleotide sequence ID" value="NZ_CH724156.1"/>
</dbReference>
<sequence>MSLDHPPGQTAPATLDPFERDVLPVLRHFLATHRHPATQSWDHGFTIAVNRWGEPRGLALAYDLSRLARAAHAATQGRLRAGDPLCLDARARLTEDEIYLLHMLHHMRRDATPAARLALSALTRGRMDRELIRAGLSFAARYPAAPRQTASQPARERAKTGTSGPRLSLVT</sequence>
<dbReference type="eggNOG" id="ENOG5031CCV">
    <property type="taxonomic scope" value="Bacteria"/>
</dbReference>
<dbReference type="HOGENOM" id="CLU_129864_0_0_5"/>
<protein>
    <submittedName>
        <fullName evidence="2">Uncharacterized protein</fullName>
    </submittedName>
</protein>
<evidence type="ECO:0000313" key="3">
    <source>
        <dbReference type="Proteomes" id="UP000005954"/>
    </source>
</evidence>
<dbReference type="AlphaFoldDB" id="A3SPI3"/>
<organism evidence="2 3">
    <name type="scientific">Roseovarius nubinhibens (strain ATCC BAA-591 / DSM 15170 / ISM)</name>
    <dbReference type="NCBI Taxonomy" id="89187"/>
    <lineage>
        <taxon>Bacteria</taxon>
        <taxon>Pseudomonadati</taxon>
        <taxon>Pseudomonadota</taxon>
        <taxon>Alphaproteobacteria</taxon>
        <taxon>Rhodobacterales</taxon>
        <taxon>Roseobacteraceae</taxon>
        <taxon>Roseovarius</taxon>
    </lineage>
</organism>
<reference evidence="2 3" key="1">
    <citation type="submission" date="2005-12" db="EMBL/GenBank/DDBJ databases">
        <authorList>
            <person name="Moran M.A."/>
            <person name="Ferriera S."/>
            <person name="Johnson J."/>
            <person name="Kravitz S."/>
            <person name="Halpern A."/>
            <person name="Remington K."/>
            <person name="Beeson K."/>
            <person name="Tran B."/>
            <person name="Rogers Y.-H."/>
            <person name="Friedman R."/>
            <person name="Venter J.C."/>
        </authorList>
    </citation>
    <scope>NUCLEOTIDE SEQUENCE [LARGE SCALE GENOMIC DNA]</scope>
    <source>
        <strain evidence="3">ATCC BAA-591 / DSM 15170 / ISM</strain>
    </source>
</reference>
<name>A3SPI3_ROSNI</name>
<accession>A3SPI3</accession>